<gene>
    <name evidence="4" type="ORF">VCUG_00109</name>
</gene>
<dbReference type="SMART" id="SM00146">
    <property type="entry name" value="PI3Kc"/>
    <property type="match status" value="1"/>
</dbReference>
<dbReference type="InterPro" id="IPR000403">
    <property type="entry name" value="PI3/4_kinase_cat_dom"/>
</dbReference>
<dbReference type="GO" id="GO:0048015">
    <property type="term" value="P:phosphatidylinositol-mediated signaling"/>
    <property type="evidence" value="ECO:0007669"/>
    <property type="project" value="TreeGrafter"/>
</dbReference>
<dbReference type="GeneID" id="19878000"/>
<dbReference type="Pfam" id="PF00454">
    <property type="entry name" value="PI3_PI4_kinase"/>
    <property type="match status" value="1"/>
</dbReference>
<dbReference type="GO" id="GO:0005777">
    <property type="term" value="C:peroxisome"/>
    <property type="evidence" value="ECO:0007669"/>
    <property type="project" value="TreeGrafter"/>
</dbReference>
<sequence>MLILYEINIRTGYFNTTIMRVTTVLGYTHTYFTYGFRTIRLFLDTSIRHLQYEIRNHKSEIRLNEIHTLQSCTKCGKVFRVDGEQRDLQPDKHCCVRFLSHIISTETCRHKSKQKAVLFYDSKARKRCKWYATIIFRKSIRKDRCYIQRIDELMEEHQKNTGDVMTIQQFLFFRNDTQKYFGMMKGVAAIVNAILSGCSFINSKYRFELFWSLRFLYKTKKMSMKSAELLHTQMTQRSYRSYMSMLGVESQQKLHQQLHLYTRIRKFHKLCNFLKTRSQTKKMAFLLSGYYFENRTCVINAPSFFDMDEEIREIVVDDIWVYESYNFPIKVSCNTESRRLNMLYKCGDNLSNDFFMLCVTEYVSYLLKLKTAKYKILLFASRSGVIEMLEAETFSATYRNKTADLNSLSSTQQEVLLKTFAACILVAYLFGVGDRNDDNFLVTSGKCVLQIDYSYILGNDPKPFRNNVVIPRIMQRILRSDELVFEKFMSYYTEYFFKIRGYKDQLLVFFRFVNVHPFSDADIMAVQKYFTAKLHLEQSKNELARTMREEVRKGMTFKLSGLYAMFNVFGKYLRR</sequence>
<keyword evidence="5" id="KW-1185">Reference proteome</keyword>
<evidence type="ECO:0000256" key="2">
    <source>
        <dbReference type="ARBA" id="ARBA00022777"/>
    </source>
</evidence>
<dbReference type="STRING" id="948595.L2GZJ4"/>
<dbReference type="Gene3D" id="1.10.1070.11">
    <property type="entry name" value="Phosphatidylinositol 3-/4-kinase, catalytic domain"/>
    <property type="match status" value="1"/>
</dbReference>
<dbReference type="GO" id="GO:0000407">
    <property type="term" value="C:phagophore assembly site"/>
    <property type="evidence" value="ECO:0007669"/>
    <property type="project" value="TreeGrafter"/>
</dbReference>
<proteinExistence type="predicted"/>
<dbReference type="InParanoid" id="L2GZJ4"/>
<dbReference type="HOGENOM" id="CLU_476658_0_0_1"/>
<dbReference type="GO" id="GO:0034271">
    <property type="term" value="C:phosphatidylinositol 3-kinase complex, class III, type I"/>
    <property type="evidence" value="ECO:0007669"/>
    <property type="project" value="TreeGrafter"/>
</dbReference>
<name>L2GZJ4_VAVCU</name>
<dbReference type="InterPro" id="IPR036940">
    <property type="entry name" value="PI3/4_kinase_cat_sf"/>
</dbReference>
<dbReference type="EMBL" id="GL877404">
    <property type="protein sequence ID" value="ELA48500.1"/>
    <property type="molecule type" value="Genomic_DNA"/>
</dbReference>
<keyword evidence="2" id="KW-0418">Kinase</keyword>
<reference evidence="5" key="1">
    <citation type="submission" date="2011-03" db="EMBL/GenBank/DDBJ databases">
        <title>The genome sequence of Vavraia culicis strain floridensis.</title>
        <authorList>
            <consortium name="The Broad Institute Genome Sequencing Platform"/>
            <person name="Cuomo C."/>
            <person name="Becnel J."/>
            <person name="Sanscrainte N."/>
            <person name="Young S.K."/>
            <person name="Zeng Q."/>
            <person name="Gargeya S."/>
            <person name="Fitzgerald M."/>
            <person name="Haas B."/>
            <person name="Abouelleil A."/>
            <person name="Alvarado L."/>
            <person name="Arachchi H.M."/>
            <person name="Berlin A."/>
            <person name="Chapman S.B."/>
            <person name="Gearin G."/>
            <person name="Goldberg J."/>
            <person name="Griggs A."/>
            <person name="Gujja S."/>
            <person name="Hansen M."/>
            <person name="Heiman D."/>
            <person name="Howarth C."/>
            <person name="Larimer J."/>
            <person name="Lui A."/>
            <person name="MacDonald P.J.P."/>
            <person name="McCowen C."/>
            <person name="Montmayeur A."/>
            <person name="Murphy C."/>
            <person name="Neiman D."/>
            <person name="Pearson M."/>
            <person name="Priest M."/>
            <person name="Roberts A."/>
            <person name="Saif S."/>
            <person name="Shea T."/>
            <person name="Sisk P."/>
            <person name="Stolte C."/>
            <person name="Sykes S."/>
            <person name="Wortman J."/>
            <person name="Nusbaum C."/>
            <person name="Birren B."/>
        </authorList>
    </citation>
    <scope>NUCLEOTIDE SEQUENCE [LARGE SCALE GENOMIC DNA]</scope>
    <source>
        <strain evidence="5">floridensis</strain>
    </source>
</reference>
<dbReference type="SUPFAM" id="SSF56112">
    <property type="entry name" value="Protein kinase-like (PK-like)"/>
    <property type="match status" value="1"/>
</dbReference>
<dbReference type="GO" id="GO:0000045">
    <property type="term" value="P:autophagosome assembly"/>
    <property type="evidence" value="ECO:0007669"/>
    <property type="project" value="TreeGrafter"/>
</dbReference>
<dbReference type="OrthoDB" id="67688at2759"/>
<evidence type="ECO:0000313" key="5">
    <source>
        <dbReference type="Proteomes" id="UP000011081"/>
    </source>
</evidence>
<dbReference type="PANTHER" id="PTHR10048:SF7">
    <property type="entry name" value="PHOSPHATIDYLINOSITOL 3-KINASE CATALYTIC SUBUNIT TYPE 3"/>
    <property type="match status" value="1"/>
</dbReference>
<dbReference type="AlphaFoldDB" id="L2GZJ4"/>
<organism evidence="4 5">
    <name type="scientific">Vavraia culicis (isolate floridensis)</name>
    <name type="common">Microsporidian parasite</name>
    <dbReference type="NCBI Taxonomy" id="948595"/>
    <lineage>
        <taxon>Eukaryota</taxon>
        <taxon>Fungi</taxon>
        <taxon>Fungi incertae sedis</taxon>
        <taxon>Microsporidia</taxon>
        <taxon>Pleistophoridae</taxon>
        <taxon>Vavraia</taxon>
    </lineage>
</organism>
<dbReference type="InterPro" id="IPR015433">
    <property type="entry name" value="PI3/4_kinase"/>
</dbReference>
<dbReference type="RefSeq" id="XP_008073129.1">
    <property type="nucleotide sequence ID" value="XM_008074938.1"/>
</dbReference>
<evidence type="ECO:0000259" key="3">
    <source>
        <dbReference type="PROSITE" id="PS50290"/>
    </source>
</evidence>
<dbReference type="VEuPathDB" id="MicrosporidiaDB:VCUG_00109"/>
<dbReference type="InterPro" id="IPR011009">
    <property type="entry name" value="Kinase-like_dom_sf"/>
</dbReference>
<dbReference type="Gene3D" id="3.30.1010.10">
    <property type="entry name" value="Phosphatidylinositol 3-kinase Catalytic Subunit, Chain A, domain 4"/>
    <property type="match status" value="1"/>
</dbReference>
<accession>L2GZJ4</accession>
<dbReference type="OMA" id="CVINAPS"/>
<feature type="domain" description="PI3K/PI4K catalytic" evidence="3">
    <location>
        <begin position="315"/>
        <end position="559"/>
    </location>
</feature>
<evidence type="ECO:0000313" key="4">
    <source>
        <dbReference type="EMBL" id="ELA48500.1"/>
    </source>
</evidence>
<evidence type="ECO:0000256" key="1">
    <source>
        <dbReference type="ARBA" id="ARBA00022679"/>
    </source>
</evidence>
<dbReference type="GO" id="GO:0034272">
    <property type="term" value="C:phosphatidylinositol 3-kinase complex, class III, type II"/>
    <property type="evidence" value="ECO:0007669"/>
    <property type="project" value="TreeGrafter"/>
</dbReference>
<dbReference type="PANTHER" id="PTHR10048">
    <property type="entry name" value="PHOSPHATIDYLINOSITOL KINASE"/>
    <property type="match status" value="1"/>
</dbReference>
<dbReference type="GO" id="GO:0006897">
    <property type="term" value="P:endocytosis"/>
    <property type="evidence" value="ECO:0007669"/>
    <property type="project" value="TreeGrafter"/>
</dbReference>
<dbReference type="PROSITE" id="PS50290">
    <property type="entry name" value="PI3_4_KINASE_3"/>
    <property type="match status" value="1"/>
</dbReference>
<dbReference type="GO" id="GO:0005768">
    <property type="term" value="C:endosome"/>
    <property type="evidence" value="ECO:0007669"/>
    <property type="project" value="TreeGrafter"/>
</dbReference>
<dbReference type="GO" id="GO:0016303">
    <property type="term" value="F:1-phosphatidylinositol-3-kinase activity"/>
    <property type="evidence" value="ECO:0007669"/>
    <property type="project" value="TreeGrafter"/>
</dbReference>
<protein>
    <recommendedName>
        <fullName evidence="3">PI3K/PI4K catalytic domain-containing protein</fullName>
    </recommendedName>
</protein>
<dbReference type="Proteomes" id="UP000011081">
    <property type="component" value="Unassembled WGS sequence"/>
</dbReference>
<keyword evidence="1" id="KW-0808">Transferase</keyword>